<accession>A0ABZ2I5J4</accession>
<dbReference type="InterPro" id="IPR029016">
    <property type="entry name" value="GAF-like_dom_sf"/>
</dbReference>
<dbReference type="RefSeq" id="WP_338608631.1">
    <property type="nucleotide sequence ID" value="NZ_CP146275.1"/>
</dbReference>
<dbReference type="InterPro" id="IPR050707">
    <property type="entry name" value="HTH_MetabolicPath_Reg"/>
</dbReference>
<feature type="domain" description="HTH iclR-type" evidence="4">
    <location>
        <begin position="2"/>
        <end position="64"/>
    </location>
</feature>
<keyword evidence="7" id="KW-1185">Reference proteome</keyword>
<dbReference type="Pfam" id="PF01614">
    <property type="entry name" value="IclR_C"/>
    <property type="match status" value="1"/>
</dbReference>
<dbReference type="InterPro" id="IPR036390">
    <property type="entry name" value="WH_DNA-bd_sf"/>
</dbReference>
<dbReference type="SUPFAM" id="SSF55781">
    <property type="entry name" value="GAF domain-like"/>
    <property type="match status" value="1"/>
</dbReference>
<sequence length="249" mass="27117">MDTTLLKGLRILEMVARAPDPCGTTELARKLGLNKSNVHRVLKTLEAASFVRKVDDLGRYGVTLKLWELGQISFARIDLKTDAQDTMKWLSAETRETVHLSVLDGSEVIYLDKIESQEPIRAYTTIGGRAPAYAVATGKALLAWEPTEAAELLAEAMIRHTSSTLEPAALKGELSRIREQGFAVNLGEWRESVGGIAAPIRNADGNVEAAIGISAPRIRIAGDRVAELATLVIRAASEISERLGYRKGR</sequence>
<dbReference type="CDD" id="cd00090">
    <property type="entry name" value="HTH_ARSR"/>
    <property type="match status" value="1"/>
</dbReference>
<dbReference type="InterPro" id="IPR005471">
    <property type="entry name" value="Tscrpt_reg_IclR_N"/>
</dbReference>
<dbReference type="PROSITE" id="PS51078">
    <property type="entry name" value="ICLR_ED"/>
    <property type="match status" value="1"/>
</dbReference>
<evidence type="ECO:0000256" key="3">
    <source>
        <dbReference type="ARBA" id="ARBA00023163"/>
    </source>
</evidence>
<organism evidence="6 7">
    <name type="scientific">Pelagibacterium nitratireducens</name>
    <dbReference type="NCBI Taxonomy" id="1046114"/>
    <lineage>
        <taxon>Bacteria</taxon>
        <taxon>Pseudomonadati</taxon>
        <taxon>Pseudomonadota</taxon>
        <taxon>Alphaproteobacteria</taxon>
        <taxon>Hyphomicrobiales</taxon>
        <taxon>Devosiaceae</taxon>
        <taxon>Pelagibacterium</taxon>
    </lineage>
</organism>
<evidence type="ECO:0000259" key="4">
    <source>
        <dbReference type="PROSITE" id="PS51077"/>
    </source>
</evidence>
<proteinExistence type="predicted"/>
<protein>
    <submittedName>
        <fullName evidence="6">IclR family transcriptional regulator</fullName>
    </submittedName>
</protein>
<dbReference type="PANTHER" id="PTHR30136">
    <property type="entry name" value="HELIX-TURN-HELIX TRANSCRIPTIONAL REGULATOR, ICLR FAMILY"/>
    <property type="match status" value="1"/>
</dbReference>
<dbReference type="PROSITE" id="PS51077">
    <property type="entry name" value="HTH_ICLR"/>
    <property type="match status" value="1"/>
</dbReference>
<dbReference type="PANTHER" id="PTHR30136:SF24">
    <property type="entry name" value="HTH-TYPE TRANSCRIPTIONAL REPRESSOR ALLR"/>
    <property type="match status" value="1"/>
</dbReference>
<dbReference type="InterPro" id="IPR014757">
    <property type="entry name" value="Tscrpt_reg_IclR_C"/>
</dbReference>
<gene>
    <name evidence="6" type="ORF">V6617_01645</name>
</gene>
<keyword evidence="1" id="KW-0805">Transcription regulation</keyword>
<feature type="domain" description="IclR-ED" evidence="5">
    <location>
        <begin position="65"/>
        <end position="245"/>
    </location>
</feature>
<dbReference type="InterPro" id="IPR036388">
    <property type="entry name" value="WH-like_DNA-bd_sf"/>
</dbReference>
<dbReference type="SMART" id="SM00346">
    <property type="entry name" value="HTH_ICLR"/>
    <property type="match status" value="1"/>
</dbReference>
<evidence type="ECO:0000313" key="6">
    <source>
        <dbReference type="EMBL" id="WWT33201.1"/>
    </source>
</evidence>
<dbReference type="Pfam" id="PF09339">
    <property type="entry name" value="HTH_IclR"/>
    <property type="match status" value="1"/>
</dbReference>
<keyword evidence="3" id="KW-0804">Transcription</keyword>
<dbReference type="Proteomes" id="UP001369958">
    <property type="component" value="Chromosome"/>
</dbReference>
<dbReference type="EMBL" id="CP146275">
    <property type="protein sequence ID" value="WWT33201.1"/>
    <property type="molecule type" value="Genomic_DNA"/>
</dbReference>
<reference evidence="6 7" key="1">
    <citation type="submission" date="2024-02" db="EMBL/GenBank/DDBJ databases">
        <title>Complete genome sequence of Pelagibacterium nitratireducens ZH15.</title>
        <authorList>
            <person name="Zhao L.H."/>
        </authorList>
    </citation>
    <scope>NUCLEOTIDE SEQUENCE [LARGE SCALE GENOMIC DNA]</scope>
    <source>
        <strain evidence="6 7">ZH15</strain>
    </source>
</reference>
<evidence type="ECO:0000313" key="7">
    <source>
        <dbReference type="Proteomes" id="UP001369958"/>
    </source>
</evidence>
<evidence type="ECO:0000256" key="2">
    <source>
        <dbReference type="ARBA" id="ARBA00023125"/>
    </source>
</evidence>
<keyword evidence="2" id="KW-0238">DNA-binding</keyword>
<dbReference type="InterPro" id="IPR011991">
    <property type="entry name" value="ArsR-like_HTH"/>
</dbReference>
<evidence type="ECO:0000256" key="1">
    <source>
        <dbReference type="ARBA" id="ARBA00023015"/>
    </source>
</evidence>
<evidence type="ECO:0000259" key="5">
    <source>
        <dbReference type="PROSITE" id="PS51078"/>
    </source>
</evidence>
<name>A0ABZ2I5J4_9HYPH</name>
<dbReference type="SUPFAM" id="SSF46785">
    <property type="entry name" value="Winged helix' DNA-binding domain"/>
    <property type="match status" value="1"/>
</dbReference>
<dbReference type="Gene3D" id="1.10.10.10">
    <property type="entry name" value="Winged helix-like DNA-binding domain superfamily/Winged helix DNA-binding domain"/>
    <property type="match status" value="1"/>
</dbReference>
<dbReference type="Gene3D" id="3.30.450.40">
    <property type="match status" value="1"/>
</dbReference>